<name>A0A6G4V2L5_9ACTN</name>
<evidence type="ECO:0000256" key="1">
    <source>
        <dbReference type="SAM" id="Phobius"/>
    </source>
</evidence>
<keyword evidence="1" id="KW-0812">Transmembrane</keyword>
<dbReference type="Proteomes" id="UP000472335">
    <property type="component" value="Unassembled WGS sequence"/>
</dbReference>
<keyword evidence="3" id="KW-1185">Reference proteome</keyword>
<evidence type="ECO:0000313" key="3">
    <source>
        <dbReference type="Proteomes" id="UP000472335"/>
    </source>
</evidence>
<organism evidence="2 3">
    <name type="scientific">Streptomyces scabichelini</name>
    <dbReference type="NCBI Taxonomy" id="2711217"/>
    <lineage>
        <taxon>Bacteria</taxon>
        <taxon>Bacillati</taxon>
        <taxon>Actinomycetota</taxon>
        <taxon>Actinomycetes</taxon>
        <taxon>Kitasatosporales</taxon>
        <taxon>Streptomycetaceae</taxon>
        <taxon>Streptomyces</taxon>
    </lineage>
</organism>
<protein>
    <submittedName>
        <fullName evidence="2">Uncharacterized protein</fullName>
    </submittedName>
</protein>
<gene>
    <name evidence="2" type="ORF">G5C60_11885</name>
</gene>
<evidence type="ECO:0000313" key="2">
    <source>
        <dbReference type="EMBL" id="NGO08308.1"/>
    </source>
</evidence>
<sequence>MATGAQQARTGFCTAVAAGSAGVSATTAQVVSVNVRGQGDDGFGADGLPREGVLLVVVLVVLVAGRVGAGQGAEQDRVS</sequence>
<keyword evidence="1" id="KW-0472">Membrane</keyword>
<keyword evidence="1" id="KW-1133">Transmembrane helix</keyword>
<comment type="caution">
    <text evidence="2">The sequence shown here is derived from an EMBL/GenBank/DDBJ whole genome shotgun (WGS) entry which is preliminary data.</text>
</comment>
<reference evidence="2 3" key="1">
    <citation type="submission" date="2020-02" db="EMBL/GenBank/DDBJ databases">
        <title>Whole-genome analyses of novel actinobacteria.</title>
        <authorList>
            <person name="Sahin N."/>
            <person name="Gencbay T."/>
        </authorList>
    </citation>
    <scope>NUCLEOTIDE SEQUENCE [LARGE SCALE GENOMIC DNA]</scope>
    <source>
        <strain evidence="2 3">HC44</strain>
    </source>
</reference>
<proteinExistence type="predicted"/>
<feature type="transmembrane region" description="Helical" evidence="1">
    <location>
        <begin position="52"/>
        <end position="69"/>
    </location>
</feature>
<dbReference type="AlphaFoldDB" id="A0A6G4V2L5"/>
<dbReference type="RefSeq" id="WP_165257901.1">
    <property type="nucleotide sequence ID" value="NZ_JAAKZY010000028.1"/>
</dbReference>
<accession>A0A6G4V2L5</accession>
<dbReference type="EMBL" id="JAAKZY010000028">
    <property type="protein sequence ID" value="NGO08308.1"/>
    <property type="molecule type" value="Genomic_DNA"/>
</dbReference>